<dbReference type="PANTHER" id="PTHR33121">
    <property type="entry name" value="CYCLIC DI-GMP PHOSPHODIESTERASE PDEF"/>
    <property type="match status" value="1"/>
</dbReference>
<sequence>MVKNYNKKITKLINWSKLFFPTVCLKYFPPNFIIRNPITKSVKSAIKKGDEVMVIVYHIDNYDEMKQQLSSPDFQKYITELKRTFQEVVQSVLSTENVLSLHDFFSENFTLLVRVDYRSETSENVEKAIWQIADNVQTSLKEKHQIINMSLNTGYAFIEKNNGFLQETIVKAHQIAFLMAVERQAFKYDEMANKIKKIIVNKEIRVLAQPILDMETKEVRACEMLTRGPCGTSLESPLRLFSIAKQMKCLYDLEMIVLDKTLEQIKSTTWKQDIFINFTPLTIGNHRFVRELMKKMKKYKEITPKRITIEVTERESIEGLQYFIPNLRSLREMGFRIAVDDTGSGYASLHSINEIMPDIIKIDRSVIQNIDKSSVKESMLKGILLIAKEIGSIVVAEGIENEEEALVLSRYNIDLAQGYFYGRPASLNRSI</sequence>
<organism evidence="2 3">
    <name type="scientific">Niallia nealsonii</name>
    <dbReference type="NCBI Taxonomy" id="115979"/>
    <lineage>
        <taxon>Bacteria</taxon>
        <taxon>Bacillati</taxon>
        <taxon>Bacillota</taxon>
        <taxon>Bacilli</taxon>
        <taxon>Bacillales</taxon>
        <taxon>Bacillaceae</taxon>
        <taxon>Niallia</taxon>
    </lineage>
</organism>
<dbReference type="OrthoDB" id="581425at2"/>
<gene>
    <name evidence="2" type="ORF">CWS01_11470</name>
</gene>
<reference evidence="2 3" key="1">
    <citation type="journal article" date="2003" name="Int. J. Syst. Evol. Microbiol.">
        <title>Bacillus nealsonii sp. nov., isolated from a spacecraft-assembly facility, whose spores are gamma-radiation resistant.</title>
        <authorList>
            <person name="Venkateswaran K."/>
            <person name="Kempf M."/>
            <person name="Chen F."/>
            <person name="Satomi M."/>
            <person name="Nicholson W."/>
            <person name="Kern R."/>
        </authorList>
    </citation>
    <scope>NUCLEOTIDE SEQUENCE [LARGE SCALE GENOMIC DNA]</scope>
    <source>
        <strain evidence="2 3">FO-92</strain>
    </source>
</reference>
<accession>A0A2N0Z270</accession>
<proteinExistence type="predicted"/>
<evidence type="ECO:0000313" key="2">
    <source>
        <dbReference type="EMBL" id="PKG23602.1"/>
    </source>
</evidence>
<comment type="caution">
    <text evidence="2">The sequence shown here is derived from an EMBL/GenBank/DDBJ whole genome shotgun (WGS) entry which is preliminary data.</text>
</comment>
<dbReference type="GO" id="GO:0071111">
    <property type="term" value="F:cyclic-guanylate-specific phosphodiesterase activity"/>
    <property type="evidence" value="ECO:0007669"/>
    <property type="project" value="InterPro"/>
</dbReference>
<evidence type="ECO:0000313" key="3">
    <source>
        <dbReference type="Proteomes" id="UP000233375"/>
    </source>
</evidence>
<dbReference type="EMBL" id="PISE01000022">
    <property type="protein sequence ID" value="PKG23602.1"/>
    <property type="molecule type" value="Genomic_DNA"/>
</dbReference>
<dbReference type="InterPro" id="IPR035919">
    <property type="entry name" value="EAL_sf"/>
</dbReference>
<dbReference type="InterPro" id="IPR001633">
    <property type="entry name" value="EAL_dom"/>
</dbReference>
<feature type="domain" description="EAL" evidence="1">
    <location>
        <begin position="188"/>
        <end position="431"/>
    </location>
</feature>
<dbReference type="SUPFAM" id="SSF141868">
    <property type="entry name" value="EAL domain-like"/>
    <property type="match status" value="1"/>
</dbReference>
<protein>
    <submittedName>
        <fullName evidence="2">EAL domain-containing protein</fullName>
    </submittedName>
</protein>
<dbReference type="InterPro" id="IPR050706">
    <property type="entry name" value="Cyclic-di-GMP_PDE-like"/>
</dbReference>
<name>A0A2N0Z270_9BACI</name>
<dbReference type="Gene3D" id="3.20.20.450">
    <property type="entry name" value="EAL domain"/>
    <property type="match status" value="1"/>
</dbReference>
<dbReference type="PROSITE" id="PS50883">
    <property type="entry name" value="EAL"/>
    <property type="match status" value="1"/>
</dbReference>
<evidence type="ECO:0000259" key="1">
    <source>
        <dbReference type="PROSITE" id="PS50883"/>
    </source>
</evidence>
<dbReference type="SMART" id="SM00052">
    <property type="entry name" value="EAL"/>
    <property type="match status" value="1"/>
</dbReference>
<dbReference type="AlphaFoldDB" id="A0A2N0Z270"/>
<dbReference type="Proteomes" id="UP000233375">
    <property type="component" value="Unassembled WGS sequence"/>
</dbReference>
<dbReference type="CDD" id="cd01948">
    <property type="entry name" value="EAL"/>
    <property type="match status" value="1"/>
</dbReference>
<dbReference type="PANTHER" id="PTHR33121:SF76">
    <property type="entry name" value="SIGNALING PROTEIN"/>
    <property type="match status" value="1"/>
</dbReference>
<keyword evidence="3" id="KW-1185">Reference proteome</keyword>
<dbReference type="Pfam" id="PF00563">
    <property type="entry name" value="EAL"/>
    <property type="match status" value="1"/>
</dbReference>